<dbReference type="OrthoDB" id="9770871at2"/>
<dbReference type="EMBL" id="CP000473">
    <property type="protein sequence ID" value="ABJ87161.1"/>
    <property type="molecule type" value="Genomic_DNA"/>
</dbReference>
<dbReference type="PROSITE" id="PS51318">
    <property type="entry name" value="TAT"/>
    <property type="match status" value="1"/>
</dbReference>
<dbReference type="InterPro" id="IPR017850">
    <property type="entry name" value="Alkaline_phosphatase_core_sf"/>
</dbReference>
<evidence type="ECO:0000256" key="3">
    <source>
        <dbReference type="ARBA" id="ARBA00022801"/>
    </source>
</evidence>
<comment type="similarity">
    <text evidence="1">Belongs to the bacterial phospholipase C family.</text>
</comment>
<proteinExistence type="inferred from homology"/>
<sequence precursor="true">MSPFTRRQFFIDAARLSGSAGLAALLGPVARASAIEAEPGSTYLDADHVVILMQENRSFDHAFGTLRGVRGFNDPRAVTLPDGNPVWLQTNAAGETYAPFRLNIKDTNATWLGSLPHSWRDQTDARNHGNHDRWLDAKPSGRKECAGMPLTLGYYDREDLPFYYALADAFTICDQNFCSSLTGTTPNRLYLWTGTIREQQNAESPANVRNSDVDYGSTARWPTFPERLEDAGVSWKIYQNEISLLSGLAGERDAWLSNFTDNPIEWFEQFNVGFSKTFRAYAQKAVATLPEEIAELDRRAAAATGADAAKLRREKQSLEKQLQLIRGMAPKYTDDAWSKLTQRERNLHEKAFCTNAADPDYRDLTTLRYRDGAIERELKVPKGDVLHQFRADVAQGKLPAVSWIVPPENFSDHPGAPWYGAWMVSEVLNILTHNPEVWKKTIFILAYDENDGYFDHVVPFGAPDPARRDAGKTSEGIDPAVEFWSLARDRERRSTAEARGSSIGLGFRVPLLVASPWSRGGFVCSQVFDHTSVLQLLEKLLSRKTGKAIHETNISAWRRTVCGDLSSVFLPATSGPDKLTFPERDAVIEAIHKARFKKAPSGYRKLAASEIADFRRDPQAARWMPRQEKGVRPSLAIPYELYAEGRLSANGKLLEISMEAGTALFGARSAGSPFHAYAPGKFRGSAELRTRAYAVEPGKRVQDAWEIEVFENGVYHLSVCGPNGFLREFAGGPGDPEFDIRCKYTRGGDLTVVLINRHAKSSYAVELADHMYQGISRQQTVAPGQEKSLHLALAKSFSWYDFTIRVNGAETYLRRCAGRVETGKTGYSDPVMARLV</sequence>
<evidence type="ECO:0000256" key="4">
    <source>
        <dbReference type="SAM" id="Coils"/>
    </source>
</evidence>
<dbReference type="PANTHER" id="PTHR31956">
    <property type="entry name" value="NON-SPECIFIC PHOSPHOLIPASE C4-RELATED"/>
    <property type="match status" value="1"/>
</dbReference>
<dbReference type="InterPro" id="IPR008475">
    <property type="entry name" value="PLipase_C_C"/>
</dbReference>
<feature type="domain" description="Bacterial phospholipase C C-terminal" evidence="5">
    <location>
        <begin position="633"/>
        <end position="731"/>
    </location>
</feature>
<dbReference type="InterPro" id="IPR017767">
    <property type="entry name" value="PC-PLC"/>
</dbReference>
<dbReference type="EC" id="3.1.4.3" evidence="2"/>
<dbReference type="NCBIfam" id="TIGR03396">
    <property type="entry name" value="PC_PLC"/>
    <property type="match status" value="1"/>
</dbReference>
<dbReference type="eggNOG" id="COG3511">
    <property type="taxonomic scope" value="Bacteria"/>
</dbReference>
<dbReference type="InterPro" id="IPR007312">
    <property type="entry name" value="Phosphoesterase"/>
</dbReference>
<accession>Q01T59</accession>
<dbReference type="AlphaFoldDB" id="Q01T59"/>
<dbReference type="Gene3D" id="3.40.720.10">
    <property type="entry name" value="Alkaline Phosphatase, subunit A"/>
    <property type="match status" value="2"/>
</dbReference>
<feature type="coiled-coil region" evidence="4">
    <location>
        <begin position="301"/>
        <end position="328"/>
    </location>
</feature>
<organism evidence="6">
    <name type="scientific">Solibacter usitatus (strain Ellin6076)</name>
    <dbReference type="NCBI Taxonomy" id="234267"/>
    <lineage>
        <taxon>Bacteria</taxon>
        <taxon>Pseudomonadati</taxon>
        <taxon>Acidobacteriota</taxon>
        <taxon>Terriglobia</taxon>
        <taxon>Bryobacterales</taxon>
        <taxon>Solibacteraceae</taxon>
        <taxon>Candidatus Solibacter</taxon>
    </lineage>
</organism>
<keyword evidence="3 6" id="KW-0378">Hydrolase</keyword>
<dbReference type="Pfam" id="PF04185">
    <property type="entry name" value="Phosphoesterase"/>
    <property type="match status" value="2"/>
</dbReference>
<dbReference type="Pfam" id="PF05506">
    <property type="entry name" value="PLipase_C_C"/>
    <property type="match status" value="2"/>
</dbReference>
<evidence type="ECO:0000256" key="2">
    <source>
        <dbReference type="ARBA" id="ARBA00012018"/>
    </source>
</evidence>
<dbReference type="STRING" id="234267.Acid_6235"/>
<dbReference type="InParanoid" id="Q01T59"/>
<evidence type="ECO:0000256" key="1">
    <source>
        <dbReference type="ARBA" id="ARBA00009717"/>
    </source>
</evidence>
<reference evidence="6" key="1">
    <citation type="submission" date="2006-10" db="EMBL/GenBank/DDBJ databases">
        <title>Complete sequence of Solibacter usitatus Ellin6076.</title>
        <authorList>
            <consortium name="US DOE Joint Genome Institute"/>
            <person name="Copeland A."/>
            <person name="Lucas S."/>
            <person name="Lapidus A."/>
            <person name="Barry K."/>
            <person name="Detter J.C."/>
            <person name="Glavina del Rio T."/>
            <person name="Hammon N."/>
            <person name="Israni S."/>
            <person name="Dalin E."/>
            <person name="Tice H."/>
            <person name="Pitluck S."/>
            <person name="Thompson L.S."/>
            <person name="Brettin T."/>
            <person name="Bruce D."/>
            <person name="Han C."/>
            <person name="Tapia R."/>
            <person name="Gilna P."/>
            <person name="Schmutz J."/>
            <person name="Larimer F."/>
            <person name="Land M."/>
            <person name="Hauser L."/>
            <person name="Kyrpides N."/>
            <person name="Mikhailova N."/>
            <person name="Janssen P.H."/>
            <person name="Kuske C.R."/>
            <person name="Richardson P."/>
        </authorList>
    </citation>
    <scope>NUCLEOTIDE SEQUENCE</scope>
    <source>
        <strain evidence="6">Ellin6076</strain>
    </source>
</reference>
<dbReference type="GO" id="GO:0016042">
    <property type="term" value="P:lipid catabolic process"/>
    <property type="evidence" value="ECO:0007669"/>
    <property type="project" value="InterPro"/>
</dbReference>
<evidence type="ECO:0000259" key="5">
    <source>
        <dbReference type="Pfam" id="PF05506"/>
    </source>
</evidence>
<protein>
    <recommendedName>
        <fullName evidence="2">phospholipase C</fullName>
        <ecNumber evidence="2">3.1.4.3</ecNumber>
    </recommendedName>
</protein>
<keyword evidence="4" id="KW-0175">Coiled coil</keyword>
<name>Q01T59_SOLUE</name>
<gene>
    <name evidence="6" type="ordered locus">Acid_6235</name>
</gene>
<evidence type="ECO:0000313" key="6">
    <source>
        <dbReference type="EMBL" id="ABJ87161.1"/>
    </source>
</evidence>
<dbReference type="InterPro" id="IPR006311">
    <property type="entry name" value="TAT_signal"/>
</dbReference>
<dbReference type="KEGG" id="sus:Acid_6235"/>
<dbReference type="PANTHER" id="PTHR31956:SF1">
    <property type="entry name" value="NON-SPECIFIC PHOSPHOLIPASE C1"/>
    <property type="match status" value="1"/>
</dbReference>
<feature type="domain" description="Bacterial phospholipase C C-terminal" evidence="5">
    <location>
        <begin position="748"/>
        <end position="819"/>
    </location>
</feature>
<dbReference type="GO" id="GO:0034480">
    <property type="term" value="F:phosphatidylcholine phospholipase C activity"/>
    <property type="evidence" value="ECO:0007669"/>
    <property type="project" value="UniProtKB-EC"/>
</dbReference>
<dbReference type="HOGENOM" id="CLU_008770_1_0_0"/>